<reference evidence="2 3" key="1">
    <citation type="submission" date="2020-01" db="EMBL/GenBank/DDBJ databases">
        <title>Muricauda sediminis sp.nov. 40Bstr401.</title>
        <authorList>
            <person name="Xue Z."/>
            <person name="Zhu S."/>
            <person name="Ren N."/>
            <person name="Chen T."/>
            <person name="Chen X."/>
            <person name="Chen J."/>
            <person name="Yang J."/>
        </authorList>
    </citation>
    <scope>NUCLEOTIDE SEQUENCE [LARGE SCALE GENOMIC DNA]</scope>
    <source>
        <strain evidence="2 3">40Bstr401</strain>
    </source>
</reference>
<keyword evidence="1" id="KW-1133">Transmembrane helix</keyword>
<organism evidence="2 3">
    <name type="scientific">Flagellimonas sediminis</name>
    <dbReference type="NCBI Taxonomy" id="2696468"/>
    <lineage>
        <taxon>Bacteria</taxon>
        <taxon>Pseudomonadati</taxon>
        <taxon>Bacteroidota</taxon>
        <taxon>Flavobacteriia</taxon>
        <taxon>Flavobacteriales</taxon>
        <taxon>Flavobacteriaceae</taxon>
        <taxon>Flagellimonas</taxon>
    </lineage>
</organism>
<feature type="transmembrane region" description="Helical" evidence="1">
    <location>
        <begin position="21"/>
        <end position="43"/>
    </location>
</feature>
<sequence length="49" mass="5748">MLNFGLFPLRLKDKHMKNDHTLIYIFAGIILLHFVAGIGYLIYKLTKKK</sequence>
<dbReference type="AlphaFoldDB" id="A0A6I5KQ99"/>
<keyword evidence="3" id="KW-1185">Reference proteome</keyword>
<protein>
    <submittedName>
        <fullName evidence="2">Uncharacterized protein</fullName>
    </submittedName>
</protein>
<dbReference type="Proteomes" id="UP000468707">
    <property type="component" value="Unassembled WGS sequence"/>
</dbReference>
<evidence type="ECO:0000256" key="1">
    <source>
        <dbReference type="SAM" id="Phobius"/>
    </source>
</evidence>
<name>A0A6I5KQ99_9FLAO</name>
<evidence type="ECO:0000313" key="2">
    <source>
        <dbReference type="EMBL" id="NDV42966.1"/>
    </source>
</evidence>
<gene>
    <name evidence="2" type="ORF">GTK07_06460</name>
</gene>
<keyword evidence="1" id="KW-0472">Membrane</keyword>
<comment type="caution">
    <text evidence="2">The sequence shown here is derived from an EMBL/GenBank/DDBJ whole genome shotgun (WGS) entry which is preliminary data.</text>
</comment>
<dbReference type="EMBL" id="JAAAMI010000002">
    <property type="protein sequence ID" value="NDV42966.1"/>
    <property type="molecule type" value="Genomic_DNA"/>
</dbReference>
<proteinExistence type="predicted"/>
<evidence type="ECO:0000313" key="3">
    <source>
        <dbReference type="Proteomes" id="UP000468707"/>
    </source>
</evidence>
<accession>A0A6I5KQ99</accession>
<dbReference type="RefSeq" id="WP_163633513.1">
    <property type="nucleotide sequence ID" value="NZ_JAAAMI010000002.1"/>
</dbReference>
<keyword evidence="1" id="KW-0812">Transmembrane</keyword>